<sequence length="91" mass="10663">MINEDLKASNLKWGVLDEETLSGHKCITFELPIHKKNVNPKWIYGEIRSKELNEYFKPTTNFVPNDPNVTIYTEIIQEEYRHTSPKIKASK</sequence>
<organism evidence="1 2">
    <name type="scientific">Zophobas morio</name>
    <dbReference type="NCBI Taxonomy" id="2755281"/>
    <lineage>
        <taxon>Eukaryota</taxon>
        <taxon>Metazoa</taxon>
        <taxon>Ecdysozoa</taxon>
        <taxon>Arthropoda</taxon>
        <taxon>Hexapoda</taxon>
        <taxon>Insecta</taxon>
        <taxon>Pterygota</taxon>
        <taxon>Neoptera</taxon>
        <taxon>Endopterygota</taxon>
        <taxon>Coleoptera</taxon>
        <taxon>Polyphaga</taxon>
        <taxon>Cucujiformia</taxon>
        <taxon>Tenebrionidae</taxon>
        <taxon>Zophobas</taxon>
    </lineage>
</organism>
<proteinExistence type="predicted"/>
<dbReference type="EMBL" id="JALNTZ010000007">
    <property type="protein sequence ID" value="KAJ3646482.1"/>
    <property type="molecule type" value="Genomic_DNA"/>
</dbReference>
<dbReference type="AlphaFoldDB" id="A0AA38I273"/>
<name>A0AA38I273_9CUCU</name>
<comment type="caution">
    <text evidence="1">The sequence shown here is derived from an EMBL/GenBank/DDBJ whole genome shotgun (WGS) entry which is preliminary data.</text>
</comment>
<protein>
    <submittedName>
        <fullName evidence="1">Uncharacterized protein</fullName>
    </submittedName>
</protein>
<reference evidence="1" key="1">
    <citation type="journal article" date="2023" name="G3 (Bethesda)">
        <title>Whole genome assemblies of Zophobas morio and Tenebrio molitor.</title>
        <authorList>
            <person name="Kaur S."/>
            <person name="Stinson S.A."/>
            <person name="diCenzo G.C."/>
        </authorList>
    </citation>
    <scope>NUCLEOTIDE SEQUENCE</scope>
    <source>
        <strain evidence="1">QUZm001</strain>
    </source>
</reference>
<gene>
    <name evidence="1" type="ORF">Zmor_024068</name>
</gene>
<accession>A0AA38I273</accession>
<evidence type="ECO:0000313" key="1">
    <source>
        <dbReference type="EMBL" id="KAJ3646482.1"/>
    </source>
</evidence>
<keyword evidence="2" id="KW-1185">Reference proteome</keyword>
<dbReference type="Proteomes" id="UP001168821">
    <property type="component" value="Unassembled WGS sequence"/>
</dbReference>
<evidence type="ECO:0000313" key="2">
    <source>
        <dbReference type="Proteomes" id="UP001168821"/>
    </source>
</evidence>